<organism evidence="1">
    <name type="scientific">hydrothermal vent metagenome</name>
    <dbReference type="NCBI Taxonomy" id="652676"/>
    <lineage>
        <taxon>unclassified sequences</taxon>
        <taxon>metagenomes</taxon>
        <taxon>ecological metagenomes</taxon>
    </lineage>
</organism>
<proteinExistence type="predicted"/>
<gene>
    <name evidence="1" type="ORF">MNB_SM-6-1107</name>
</gene>
<dbReference type="EMBL" id="FPHK01000024">
    <property type="protein sequence ID" value="SFV56890.1"/>
    <property type="molecule type" value="Genomic_DNA"/>
</dbReference>
<accession>A0A1W1BTH3</accession>
<name>A0A1W1BTH3_9ZZZZ</name>
<dbReference type="AlphaFoldDB" id="A0A1W1BTH3"/>
<evidence type="ECO:0000313" key="1">
    <source>
        <dbReference type="EMBL" id="SFV56890.1"/>
    </source>
</evidence>
<reference evidence="1" key="1">
    <citation type="submission" date="2016-10" db="EMBL/GenBank/DDBJ databases">
        <authorList>
            <person name="de Groot N.N."/>
        </authorList>
    </citation>
    <scope>NUCLEOTIDE SEQUENCE</scope>
</reference>
<sequence length="108" mass="12424">MDAEAILTQLGYVPNDTLKQQLQEIVENMNGFEKIEKHIMDLNEHLKVNNAYVALSNTTKHLKIKVDSPTPALADEAHEKIKHFSEKYKVAVQKLPNKETYYIIGFKK</sequence>
<protein>
    <submittedName>
        <fullName evidence="1">Uncharacterized protein</fullName>
    </submittedName>
</protein>